<dbReference type="GeneID" id="108825903"/>
<accession>A0A9W3CG75</accession>
<dbReference type="RefSeq" id="XP_056850514.1">
    <property type="nucleotide sequence ID" value="XM_056994534.1"/>
</dbReference>
<proteinExistence type="predicted"/>
<keyword evidence="1" id="KW-0472">Membrane</keyword>
<sequence>MFNTRTLQILTISNRFLDATIKKANEATSTAGLVEVIKLSFPLYIIQKGMSIPSITFQEKHHLLAMFVHLMIPKVASTLVFNVILLSIEDVSTCHTSYEYLVTTTVFLLPVLFLSEILGFAEFVAERWMKTMDHILAQRIAPMQCTLTVLLCSMYGLVKNSRAKQSWKMTILSRRLRRWMMGLYDILGMRTIA</sequence>
<keyword evidence="1" id="KW-0812">Transmembrane</keyword>
<evidence type="ECO:0000313" key="3">
    <source>
        <dbReference type="RefSeq" id="XP_056850514.1"/>
    </source>
</evidence>
<gene>
    <name evidence="3" type="primary">LOC108825903</name>
</gene>
<feature type="transmembrane region" description="Helical" evidence="1">
    <location>
        <begin position="140"/>
        <end position="158"/>
    </location>
</feature>
<organism evidence="2 3">
    <name type="scientific">Raphanus sativus</name>
    <name type="common">Radish</name>
    <name type="synonym">Raphanus raphanistrum var. sativus</name>
    <dbReference type="NCBI Taxonomy" id="3726"/>
    <lineage>
        <taxon>Eukaryota</taxon>
        <taxon>Viridiplantae</taxon>
        <taxon>Streptophyta</taxon>
        <taxon>Embryophyta</taxon>
        <taxon>Tracheophyta</taxon>
        <taxon>Spermatophyta</taxon>
        <taxon>Magnoliopsida</taxon>
        <taxon>eudicotyledons</taxon>
        <taxon>Gunneridae</taxon>
        <taxon>Pentapetalae</taxon>
        <taxon>rosids</taxon>
        <taxon>malvids</taxon>
        <taxon>Brassicales</taxon>
        <taxon>Brassicaceae</taxon>
        <taxon>Brassiceae</taxon>
        <taxon>Raphanus</taxon>
    </lineage>
</organism>
<evidence type="ECO:0000313" key="2">
    <source>
        <dbReference type="Proteomes" id="UP000504610"/>
    </source>
</evidence>
<dbReference type="AlphaFoldDB" id="A0A9W3CG75"/>
<keyword evidence="1" id="KW-1133">Transmembrane helix</keyword>
<feature type="transmembrane region" description="Helical" evidence="1">
    <location>
        <begin position="63"/>
        <end position="88"/>
    </location>
</feature>
<feature type="transmembrane region" description="Helical" evidence="1">
    <location>
        <begin position="100"/>
        <end position="120"/>
    </location>
</feature>
<reference evidence="3" key="2">
    <citation type="submission" date="2025-08" db="UniProtKB">
        <authorList>
            <consortium name="RefSeq"/>
        </authorList>
    </citation>
    <scope>IDENTIFICATION</scope>
    <source>
        <tissue evidence="3">Leaf</tissue>
    </source>
</reference>
<protein>
    <submittedName>
        <fullName evidence="3">Uncharacterized protein LOC108825903 isoform X2</fullName>
    </submittedName>
</protein>
<reference evidence="2" key="1">
    <citation type="journal article" date="2019" name="Database">
        <title>The radish genome database (RadishGD): an integrated information resource for radish genomics.</title>
        <authorList>
            <person name="Yu H.J."/>
            <person name="Baek S."/>
            <person name="Lee Y.J."/>
            <person name="Cho A."/>
            <person name="Mun J.H."/>
        </authorList>
    </citation>
    <scope>NUCLEOTIDE SEQUENCE [LARGE SCALE GENOMIC DNA]</scope>
    <source>
        <strain evidence="2">cv. WK10039</strain>
    </source>
</reference>
<dbReference type="Proteomes" id="UP000504610">
    <property type="component" value="Chromosome 9"/>
</dbReference>
<evidence type="ECO:0000256" key="1">
    <source>
        <dbReference type="SAM" id="Phobius"/>
    </source>
</evidence>
<name>A0A9W3CG75_RAPSA</name>
<keyword evidence="2" id="KW-1185">Reference proteome</keyword>